<accession>A0ABU9T9Y6</accession>
<evidence type="ECO:0000256" key="3">
    <source>
        <dbReference type="ARBA" id="ARBA00022729"/>
    </source>
</evidence>
<dbReference type="CDD" id="cd08491">
    <property type="entry name" value="PBP2_NikA_DppA_OppA_like_12"/>
    <property type="match status" value="1"/>
</dbReference>
<proteinExistence type="inferred from homology"/>
<evidence type="ECO:0000259" key="5">
    <source>
        <dbReference type="Pfam" id="PF00496"/>
    </source>
</evidence>
<protein>
    <submittedName>
        <fullName evidence="6">ABC transporter substrate-binding protein</fullName>
    </submittedName>
</protein>
<dbReference type="Pfam" id="PF00496">
    <property type="entry name" value="SBP_bac_5"/>
    <property type="match status" value="1"/>
</dbReference>
<dbReference type="Proteomes" id="UP001477870">
    <property type="component" value="Unassembled WGS sequence"/>
</dbReference>
<name>A0ABU9T9Y6_9HYPH</name>
<dbReference type="PIRSF" id="PIRSF002741">
    <property type="entry name" value="MppA"/>
    <property type="match status" value="1"/>
</dbReference>
<evidence type="ECO:0000256" key="1">
    <source>
        <dbReference type="ARBA" id="ARBA00004418"/>
    </source>
</evidence>
<dbReference type="Gene3D" id="3.10.105.10">
    <property type="entry name" value="Dipeptide-binding Protein, Domain 3"/>
    <property type="match status" value="1"/>
</dbReference>
<evidence type="ECO:0000313" key="7">
    <source>
        <dbReference type="Proteomes" id="UP001477870"/>
    </source>
</evidence>
<dbReference type="InterPro" id="IPR023765">
    <property type="entry name" value="SBP_5_CS"/>
</dbReference>
<comment type="subcellular location">
    <subcellularLocation>
        <location evidence="1">Periplasm</location>
    </subcellularLocation>
</comment>
<dbReference type="InterPro" id="IPR039424">
    <property type="entry name" value="SBP_5"/>
</dbReference>
<comment type="similarity">
    <text evidence="2">Belongs to the bacterial solute-binding protein 5 family.</text>
</comment>
<feature type="signal peptide" evidence="4">
    <location>
        <begin position="1"/>
        <end position="23"/>
    </location>
</feature>
<evidence type="ECO:0000256" key="4">
    <source>
        <dbReference type="SAM" id="SignalP"/>
    </source>
</evidence>
<comment type="caution">
    <text evidence="6">The sequence shown here is derived from an EMBL/GenBank/DDBJ whole genome shotgun (WGS) entry which is preliminary data.</text>
</comment>
<dbReference type="InterPro" id="IPR030678">
    <property type="entry name" value="Peptide/Ni-bd"/>
</dbReference>
<evidence type="ECO:0000313" key="6">
    <source>
        <dbReference type="EMBL" id="MEM5502943.1"/>
    </source>
</evidence>
<organism evidence="6 7">
    <name type="scientific">Ahrensia kielensis</name>
    <dbReference type="NCBI Taxonomy" id="76980"/>
    <lineage>
        <taxon>Bacteria</taxon>
        <taxon>Pseudomonadati</taxon>
        <taxon>Pseudomonadota</taxon>
        <taxon>Alphaproteobacteria</taxon>
        <taxon>Hyphomicrobiales</taxon>
        <taxon>Ahrensiaceae</taxon>
        <taxon>Ahrensia</taxon>
    </lineage>
</organism>
<sequence>MSITLHRGLVAALLLGCSFPAYAQDERRVKIVLGEEAQLIDPCMASRSDVGRVVLQNISETLTVLDPRSADLRPRLAMSWTQVDDDTWQFKLREGVKFSDGTAFDAKDVAHSIARTTSGAINCEIGVKYFGGLDISTDVIDPQTIEITTNPAQPILPVLMSTMTIVPEETAMDEHTRSPVGTGPYIFDEWKAGQSISLSRNPSYWGETPEVEGATYLFRSDRSVAALMVENGEADIVPNIAVQDATNTDTDFAYPNSETFFLRIDTQVAPLNDRRVREALNLAIDREAFKGSILSSEVVSATQIVPPTTIGSNDTLTPYPYDPEKARSLIEEARADGVPVDTPIKLIGRTGIFPNGTEVMEAMQAMLSDAGFKVDLNMYDVAEWENFYTKPFAEDRSPQIIQLQHDNAKGDPVFSMFFKYHSDGLQSVLEDDEVDRLIDEATVATGETRADLWKQLFARLHDDIISDIVMFHMVGYTRVSERLDFEPSIATNSELQLAEISFR</sequence>
<keyword evidence="7" id="KW-1185">Reference proteome</keyword>
<dbReference type="RefSeq" id="WP_342849210.1">
    <property type="nucleotide sequence ID" value="NZ_JBBMQO010000009.1"/>
</dbReference>
<keyword evidence="3 4" id="KW-0732">Signal</keyword>
<evidence type="ECO:0000256" key="2">
    <source>
        <dbReference type="ARBA" id="ARBA00005695"/>
    </source>
</evidence>
<dbReference type="SUPFAM" id="SSF53850">
    <property type="entry name" value="Periplasmic binding protein-like II"/>
    <property type="match status" value="1"/>
</dbReference>
<dbReference type="Gene3D" id="3.90.76.10">
    <property type="entry name" value="Dipeptide-binding Protein, Domain 1"/>
    <property type="match status" value="1"/>
</dbReference>
<dbReference type="PANTHER" id="PTHR30290">
    <property type="entry name" value="PERIPLASMIC BINDING COMPONENT OF ABC TRANSPORTER"/>
    <property type="match status" value="1"/>
</dbReference>
<reference evidence="6 7" key="1">
    <citation type="submission" date="2024-03" db="EMBL/GenBank/DDBJ databases">
        <title>Community enrichment and isolation of bacterial strains for fucoidan degradation.</title>
        <authorList>
            <person name="Sichert A."/>
        </authorList>
    </citation>
    <scope>NUCLEOTIDE SEQUENCE [LARGE SCALE GENOMIC DNA]</scope>
    <source>
        <strain evidence="6 7">AS62</strain>
    </source>
</reference>
<dbReference type="PANTHER" id="PTHR30290:SF38">
    <property type="entry name" value="D,D-DIPEPTIDE-BINDING PERIPLASMIC PROTEIN DDPA-RELATED"/>
    <property type="match status" value="1"/>
</dbReference>
<dbReference type="EMBL" id="JBBMQO010000009">
    <property type="protein sequence ID" value="MEM5502943.1"/>
    <property type="molecule type" value="Genomic_DNA"/>
</dbReference>
<feature type="chain" id="PRO_5046788399" evidence="4">
    <location>
        <begin position="24"/>
        <end position="503"/>
    </location>
</feature>
<dbReference type="Gene3D" id="3.40.190.10">
    <property type="entry name" value="Periplasmic binding protein-like II"/>
    <property type="match status" value="1"/>
</dbReference>
<feature type="domain" description="Solute-binding protein family 5" evidence="5">
    <location>
        <begin position="72"/>
        <end position="422"/>
    </location>
</feature>
<gene>
    <name evidence="6" type="ORF">WNY59_15230</name>
</gene>
<dbReference type="InterPro" id="IPR000914">
    <property type="entry name" value="SBP_5_dom"/>
</dbReference>
<dbReference type="PROSITE" id="PS01040">
    <property type="entry name" value="SBP_BACTERIAL_5"/>
    <property type="match status" value="1"/>
</dbReference>